<comment type="caution">
    <text evidence="1">The sequence shown here is derived from an EMBL/GenBank/DDBJ whole genome shotgun (WGS) entry which is preliminary data.</text>
</comment>
<evidence type="ECO:0000313" key="1">
    <source>
        <dbReference type="EMBL" id="CUU89502.1"/>
    </source>
</evidence>
<reference evidence="1 2" key="1">
    <citation type="submission" date="2015-11" db="EMBL/GenBank/DDBJ databases">
        <authorList>
            <consortium name="Pathogen Informatics"/>
        </authorList>
    </citation>
    <scope>NUCLEOTIDE SEQUENCE [LARGE SCALE GENOMIC DNA]</scope>
    <source>
        <strain evidence="1 2">006A-0059</strain>
    </source>
</reference>
<dbReference type="EMBL" id="FAVB01000006">
    <property type="protein sequence ID" value="CUU89502.1"/>
    <property type="molecule type" value="Genomic_DNA"/>
</dbReference>
<accession>A0A0S4SST8</accession>
<dbReference type="Proteomes" id="UP000052237">
    <property type="component" value="Unassembled WGS sequence"/>
</dbReference>
<evidence type="ECO:0000313" key="2">
    <source>
        <dbReference type="Proteomes" id="UP000052237"/>
    </source>
</evidence>
<protein>
    <recommendedName>
        <fullName evidence="3">Clan AA aspartic protease</fullName>
    </recommendedName>
</protein>
<evidence type="ECO:0008006" key="3">
    <source>
        <dbReference type="Google" id="ProtNLM"/>
    </source>
</evidence>
<name>A0A0S4SST8_CAMHY</name>
<proteinExistence type="predicted"/>
<dbReference type="AlphaFoldDB" id="A0A0S4SST8"/>
<gene>
    <name evidence="1" type="ORF">ERS686654_02002</name>
</gene>
<organism evidence="1 2">
    <name type="scientific">Campylobacter hyointestinalis subsp. hyointestinalis</name>
    <dbReference type="NCBI Taxonomy" id="91352"/>
    <lineage>
        <taxon>Bacteria</taxon>
        <taxon>Pseudomonadati</taxon>
        <taxon>Campylobacterota</taxon>
        <taxon>Epsilonproteobacteria</taxon>
        <taxon>Campylobacterales</taxon>
        <taxon>Campylobacteraceae</taxon>
        <taxon>Campylobacter</taxon>
    </lineage>
</organism>
<dbReference type="RefSeq" id="WP_059435454.1">
    <property type="nucleotide sequence ID" value="NZ_FAVB01000006.1"/>
</dbReference>
<sequence length="329" mass="38462">MASWIRKFLPSLYISVLAENKECQIYGQVIKNGKVIKTVEAVFDCNNYKVDPKFNTYLKTQENLAHWTYVGTLLNNSKHWALPVSSKDGYTKFNINYSSVNIVTMTGGWSIFVYKNEIEKMQAFFNDMQPNLIYSPFALLYEKIKNNLEKNQNILYVYSLKESSALMIFDDTKMQFSAFFKAFKTVDDLIDEKELKAEDTTDIENIISKEEDKFNELDSLEDLGNVVKNSQKDDFEDIQEGATRDLEESVRDIGKETFLLNNIRSAINEYYKNELYDSNFIDKIIIYDNNKLDKSFIDILEFELMINSYINEVDTIKDMNELMIRELNV</sequence>
<keyword evidence="2" id="KW-1185">Reference proteome</keyword>